<keyword evidence="2" id="KW-0106">Calcium</keyword>
<feature type="region of interest" description="Disordered" evidence="3">
    <location>
        <begin position="233"/>
        <end position="274"/>
    </location>
</feature>
<evidence type="ECO:0000256" key="3">
    <source>
        <dbReference type="SAM" id="MobiDB-lite"/>
    </source>
</evidence>
<dbReference type="OrthoDB" id="419768at2759"/>
<accession>A0A5B6VIW4</accession>
<dbReference type="EMBL" id="SMMG02000006">
    <property type="protein sequence ID" value="KAA3468978.1"/>
    <property type="molecule type" value="Genomic_DNA"/>
</dbReference>
<dbReference type="SMART" id="SM00239">
    <property type="entry name" value="C2"/>
    <property type="match status" value="1"/>
</dbReference>
<feature type="domain" description="C2" evidence="4">
    <location>
        <begin position="60"/>
        <end position="173"/>
    </location>
</feature>
<evidence type="ECO:0000256" key="1">
    <source>
        <dbReference type="ARBA" id="ARBA00022723"/>
    </source>
</evidence>
<dbReference type="InterPro" id="IPR035892">
    <property type="entry name" value="C2_domain_sf"/>
</dbReference>
<organism evidence="5 6">
    <name type="scientific">Gossypium australe</name>
    <dbReference type="NCBI Taxonomy" id="47621"/>
    <lineage>
        <taxon>Eukaryota</taxon>
        <taxon>Viridiplantae</taxon>
        <taxon>Streptophyta</taxon>
        <taxon>Embryophyta</taxon>
        <taxon>Tracheophyta</taxon>
        <taxon>Spermatophyta</taxon>
        <taxon>Magnoliopsida</taxon>
        <taxon>eudicotyledons</taxon>
        <taxon>Gunneridae</taxon>
        <taxon>Pentapetalae</taxon>
        <taxon>rosids</taxon>
        <taxon>malvids</taxon>
        <taxon>Malvales</taxon>
        <taxon>Malvaceae</taxon>
        <taxon>Malvoideae</taxon>
        <taxon>Gossypium</taxon>
    </lineage>
</organism>
<evidence type="ECO:0000313" key="6">
    <source>
        <dbReference type="Proteomes" id="UP000325315"/>
    </source>
</evidence>
<dbReference type="AlphaFoldDB" id="A0A5B6VIW4"/>
<feature type="compositionally biased region" description="Basic residues" evidence="3">
    <location>
        <begin position="264"/>
        <end position="274"/>
    </location>
</feature>
<keyword evidence="1" id="KW-0479">Metal-binding</keyword>
<evidence type="ECO:0000256" key="2">
    <source>
        <dbReference type="ARBA" id="ARBA00022837"/>
    </source>
</evidence>
<evidence type="ECO:0000259" key="4">
    <source>
        <dbReference type="PROSITE" id="PS50004"/>
    </source>
</evidence>
<evidence type="ECO:0000313" key="5">
    <source>
        <dbReference type="EMBL" id="KAA3468978.1"/>
    </source>
</evidence>
<comment type="caution">
    <text evidence="5">The sequence shown here is derived from an EMBL/GenBank/DDBJ whole genome shotgun (WGS) entry which is preliminary data.</text>
</comment>
<dbReference type="GO" id="GO:0046872">
    <property type="term" value="F:metal ion binding"/>
    <property type="evidence" value="ECO:0007669"/>
    <property type="project" value="UniProtKB-KW"/>
</dbReference>
<dbReference type="PANTHER" id="PTHR46502:SF2">
    <property type="entry name" value="16 KDA PHLOEM PROTEIN 2"/>
    <property type="match status" value="1"/>
</dbReference>
<feature type="compositionally biased region" description="Basic and acidic residues" evidence="3">
    <location>
        <begin position="233"/>
        <end position="263"/>
    </location>
</feature>
<reference evidence="6" key="1">
    <citation type="journal article" date="2019" name="Plant Biotechnol. J.">
        <title>Genome sequencing of the Australian wild diploid species Gossypium australe highlights disease resistance and delayed gland morphogenesis.</title>
        <authorList>
            <person name="Cai Y."/>
            <person name="Cai X."/>
            <person name="Wang Q."/>
            <person name="Wang P."/>
            <person name="Zhang Y."/>
            <person name="Cai C."/>
            <person name="Xu Y."/>
            <person name="Wang K."/>
            <person name="Zhou Z."/>
            <person name="Wang C."/>
            <person name="Geng S."/>
            <person name="Li B."/>
            <person name="Dong Q."/>
            <person name="Hou Y."/>
            <person name="Wang H."/>
            <person name="Ai P."/>
            <person name="Liu Z."/>
            <person name="Yi F."/>
            <person name="Sun M."/>
            <person name="An G."/>
            <person name="Cheng J."/>
            <person name="Zhang Y."/>
            <person name="Shi Q."/>
            <person name="Xie Y."/>
            <person name="Shi X."/>
            <person name="Chang Y."/>
            <person name="Huang F."/>
            <person name="Chen Y."/>
            <person name="Hong S."/>
            <person name="Mi L."/>
            <person name="Sun Q."/>
            <person name="Zhang L."/>
            <person name="Zhou B."/>
            <person name="Peng R."/>
            <person name="Zhang X."/>
            <person name="Liu F."/>
        </authorList>
    </citation>
    <scope>NUCLEOTIDE SEQUENCE [LARGE SCALE GENOMIC DNA]</scope>
    <source>
        <strain evidence="6">cv. PA1801</strain>
    </source>
</reference>
<gene>
    <name evidence="5" type="ORF">EPI10_014813</name>
</gene>
<dbReference type="SUPFAM" id="SSF49562">
    <property type="entry name" value="C2 domain (Calcium/lipid-binding domain, CaLB)"/>
    <property type="match status" value="1"/>
</dbReference>
<dbReference type="Pfam" id="PF00168">
    <property type="entry name" value="C2"/>
    <property type="match status" value="1"/>
</dbReference>
<dbReference type="Proteomes" id="UP000325315">
    <property type="component" value="Unassembled WGS sequence"/>
</dbReference>
<keyword evidence="6" id="KW-1185">Reference proteome</keyword>
<sequence>MKRQENGTVGESQLIMCFSSCCLSVCQRLLFGGALHSFGNSPSTKFAIIPDKYNTSQTDNVGENLINPLSPPNMPQGSLEVFLASAKGLEDTDFLFKMDPYVILTCRTQEQKSSVASGSEPVWNENFIFNVSEGAEELKLKIMDSDIGNDDFVGEAEICLKSVLREGRIPPTAYNIVKNKEFRGEIKVGLTFNPEERSPSDYDDRDEYSRGWKESSHSDRIIIFILIVNDRTSRRDDSPRGRRHSPERERDYRGRDSDEDGRRGGRRRHSSDED</sequence>
<protein>
    <submittedName>
        <fullName evidence="5">Elicitor-responsive protein 3</fullName>
    </submittedName>
</protein>
<dbReference type="InterPro" id="IPR000008">
    <property type="entry name" value="C2_dom"/>
</dbReference>
<dbReference type="PROSITE" id="PS50004">
    <property type="entry name" value="C2"/>
    <property type="match status" value="1"/>
</dbReference>
<dbReference type="PANTHER" id="PTHR46502">
    <property type="entry name" value="C2 DOMAIN-CONTAINING"/>
    <property type="match status" value="1"/>
</dbReference>
<dbReference type="Gene3D" id="2.60.40.150">
    <property type="entry name" value="C2 domain"/>
    <property type="match status" value="1"/>
</dbReference>
<proteinExistence type="predicted"/>
<name>A0A5B6VIW4_9ROSI</name>